<reference evidence="2 3" key="1">
    <citation type="journal article" date="2018" name="Front. Plant Sci.">
        <title>Red Clover (Trifolium pratense) and Zigzag Clover (T. medium) - A Picture of Genomic Similarities and Differences.</title>
        <authorList>
            <person name="Dluhosova J."/>
            <person name="Istvanek J."/>
            <person name="Nedelnik J."/>
            <person name="Repkova J."/>
        </authorList>
    </citation>
    <scope>NUCLEOTIDE SEQUENCE [LARGE SCALE GENOMIC DNA]</scope>
    <source>
        <strain evidence="3">cv. 10/8</strain>
        <tissue evidence="2">Leaf</tissue>
    </source>
</reference>
<evidence type="ECO:0000313" key="2">
    <source>
        <dbReference type="EMBL" id="MCI91920.1"/>
    </source>
</evidence>
<feature type="region of interest" description="Disordered" evidence="1">
    <location>
        <begin position="1"/>
        <end position="24"/>
    </location>
</feature>
<dbReference type="AlphaFoldDB" id="A0A392VZN2"/>
<keyword evidence="3" id="KW-1185">Reference proteome</keyword>
<proteinExistence type="predicted"/>
<evidence type="ECO:0000313" key="3">
    <source>
        <dbReference type="Proteomes" id="UP000265520"/>
    </source>
</evidence>
<protein>
    <submittedName>
        <fullName evidence="2">Uncharacterized protein</fullName>
    </submittedName>
</protein>
<feature type="non-terminal residue" evidence="2">
    <location>
        <position position="1"/>
    </location>
</feature>
<feature type="compositionally biased region" description="Polar residues" evidence="1">
    <location>
        <begin position="12"/>
        <end position="21"/>
    </location>
</feature>
<organism evidence="2 3">
    <name type="scientific">Trifolium medium</name>
    <dbReference type="NCBI Taxonomy" id="97028"/>
    <lineage>
        <taxon>Eukaryota</taxon>
        <taxon>Viridiplantae</taxon>
        <taxon>Streptophyta</taxon>
        <taxon>Embryophyta</taxon>
        <taxon>Tracheophyta</taxon>
        <taxon>Spermatophyta</taxon>
        <taxon>Magnoliopsida</taxon>
        <taxon>eudicotyledons</taxon>
        <taxon>Gunneridae</taxon>
        <taxon>Pentapetalae</taxon>
        <taxon>rosids</taxon>
        <taxon>fabids</taxon>
        <taxon>Fabales</taxon>
        <taxon>Fabaceae</taxon>
        <taxon>Papilionoideae</taxon>
        <taxon>50 kb inversion clade</taxon>
        <taxon>NPAAA clade</taxon>
        <taxon>Hologalegina</taxon>
        <taxon>IRL clade</taxon>
        <taxon>Trifolieae</taxon>
        <taxon>Trifolium</taxon>
    </lineage>
</organism>
<dbReference type="Proteomes" id="UP000265520">
    <property type="component" value="Unassembled WGS sequence"/>
</dbReference>
<comment type="caution">
    <text evidence="2">The sequence shown here is derived from an EMBL/GenBank/DDBJ whole genome shotgun (WGS) entry which is preliminary data.</text>
</comment>
<accession>A0A392VZN2</accession>
<dbReference type="EMBL" id="LXQA011285873">
    <property type="protein sequence ID" value="MCI91920.1"/>
    <property type="molecule type" value="Genomic_DNA"/>
</dbReference>
<name>A0A392VZN2_9FABA</name>
<evidence type="ECO:0000256" key="1">
    <source>
        <dbReference type="SAM" id="MobiDB-lite"/>
    </source>
</evidence>
<sequence>LSEQKRAPARQGRQNSGSWRETASFLAQRPIPSLSKHSKSWSSLSEQFVA</sequence>